<proteinExistence type="predicted"/>
<feature type="domain" description="DUF2470" evidence="1">
    <location>
        <begin position="151"/>
        <end position="224"/>
    </location>
</feature>
<organism evidence="2 3">
    <name type="scientific">Micromonospora craniellae</name>
    <dbReference type="NCBI Taxonomy" id="2294034"/>
    <lineage>
        <taxon>Bacteria</taxon>
        <taxon>Bacillati</taxon>
        <taxon>Actinomycetota</taxon>
        <taxon>Actinomycetes</taxon>
        <taxon>Micromonosporales</taxon>
        <taxon>Micromonosporaceae</taxon>
        <taxon>Micromonospora</taxon>
    </lineage>
</organism>
<gene>
    <name evidence="2" type="ORF">D0Q02_12535</name>
</gene>
<dbReference type="OrthoDB" id="3381348at2"/>
<keyword evidence="3" id="KW-1185">Reference proteome</keyword>
<dbReference type="Pfam" id="PF10615">
    <property type="entry name" value="DUF2470"/>
    <property type="match status" value="1"/>
</dbReference>
<evidence type="ECO:0000313" key="2">
    <source>
        <dbReference type="EMBL" id="RFS46271.1"/>
    </source>
</evidence>
<dbReference type="EMBL" id="QVFU01000010">
    <property type="protein sequence ID" value="RFS46271.1"/>
    <property type="molecule type" value="Genomic_DNA"/>
</dbReference>
<dbReference type="InterPro" id="IPR037119">
    <property type="entry name" value="Haem_oxidase_HugZ-like_sf"/>
</dbReference>
<reference evidence="2 3" key="1">
    <citation type="submission" date="2018-08" db="EMBL/GenBank/DDBJ databases">
        <title>Verrucosispora craniellae sp. nov., isolated from a marine sponge in the South China Sea.</title>
        <authorList>
            <person name="Li L."/>
            <person name="Lin H.W."/>
        </authorList>
    </citation>
    <scope>NUCLEOTIDE SEQUENCE [LARGE SCALE GENOMIC DNA]</scope>
    <source>
        <strain evidence="2 3">LHW63014</strain>
    </source>
</reference>
<sequence length="244" mass="25542">MGGGALSKAPLAATTATPAERLRTLLAGADSLRLRTTRHRADLIGRHTLDADGQLRVALPAHAELARHLLDTGEAPALVEITDLAPIPGRHRVRSRATLTGWLTLDDLDGGDVTAVLALATADLVDADGDAAVDPDDLAAADPDPLGPYEADLLRHLHDAHPEALGGLARLVPADRRAGAGRVHPLRLDRHGIVLRLEVPEGHRDVRLAFAEPLAGPDDVGAGLARLLGVEPGCPSCVHPHPHP</sequence>
<dbReference type="Proteomes" id="UP000262621">
    <property type="component" value="Unassembled WGS sequence"/>
</dbReference>
<dbReference type="SUPFAM" id="SSF50475">
    <property type="entry name" value="FMN-binding split barrel"/>
    <property type="match status" value="1"/>
</dbReference>
<evidence type="ECO:0000259" key="1">
    <source>
        <dbReference type="Pfam" id="PF10615"/>
    </source>
</evidence>
<dbReference type="InterPro" id="IPR019595">
    <property type="entry name" value="DUF2470"/>
</dbReference>
<dbReference type="Gene3D" id="3.20.180.10">
    <property type="entry name" value="PNP-oxidase-like"/>
    <property type="match status" value="1"/>
</dbReference>
<dbReference type="AlphaFoldDB" id="A0A372FZM2"/>
<comment type="caution">
    <text evidence="2">The sequence shown here is derived from an EMBL/GenBank/DDBJ whole genome shotgun (WGS) entry which is preliminary data.</text>
</comment>
<evidence type="ECO:0000313" key="3">
    <source>
        <dbReference type="Proteomes" id="UP000262621"/>
    </source>
</evidence>
<accession>A0A372FZM2</accession>
<protein>
    <submittedName>
        <fullName evidence="2">DUF2470 domain-containing protein</fullName>
    </submittedName>
</protein>
<name>A0A372FZM2_9ACTN</name>